<feature type="region of interest" description="Disordered" evidence="2">
    <location>
        <begin position="339"/>
        <end position="372"/>
    </location>
</feature>
<sequence>MMRYTSAYHKAIATDKGVFNGSSFHISTDSLHWIWSHSLSITEHGQLFSTDENDNHFLLLHALQSCHVQIYPSGVGSGDRIVRKKNLDPAQDDPPVIFIKTFENEKLYIRVTSKRSFGNLISALVVWSSLKPQGLAKKWYAENKVAPKSSTHEVLVCRFKVYGPIPHKSKNLNIVPGPKAPVYQPRNADHAPATLDQTNLAHDVNEGWFYTMGVLKSNGKLNFISELDGTLLYSLDVCSLLSSEIREVHNSIFDSSNVLFIGYLKELRFNNVIKTTNNLTLDQYYHSTFLTRDGKPFPNNQRIFIEFPLHIDLEDWFVGLNYFSKREYIGSFSANTVIESPPPATDPASGETKPNSHIPHSQSMPSFARSASSRNLHDELQTKLTEFSRDNFKVSKRLTLDIIEARLESASSSEGKIYAEVRMWGLPWSRTAVVNHTSNPFWKEEFSAELPISTQMIHILIKKCSFSDSQYSQGDKVIGTVYVTPDILANKPNSQSSTIAVGGAQGNNIKVQGISAGGMSPGNAFANINADIVRLSIYDASNIPIGKLLIQVKLKEYHILPPANFKPLEKMLLSAPMKDIIEYCNNNVASSDFEEVSLILLDVFQSLGVEESWFKALMEAELINVDKITRKNYISDQRRQEKKTGLGPPANVSSSNNVFNTLFRGSSIFSKSLERYNLRIGQEYLEKVLSDFFNKIADERLNCEVDPRYVRLQARRRRRHPHASIDVYGDESDSESDSDASVDTEEEDRRDAEVKQMIEENMANLNSYCEEIWQKIYMTSNDLPEQIKLQLKNFRVKVELACDPDDKTTALNCLSAFIFLRFFCPAILNPKLFHLTKNHQTGTTQRTLTLIAKVLLNLANRQQFLPHKEPHLVPLNAFLEKETPRVFEYFDKITGRKNDFNKKILDLSHEVKRFDLGLQGDTSNELPTTPYLIDKYLRLTELVHLLTFNSGQLSASASQQQLASPLTTVGNDDLHTISSSVIASPSAYPRSSASASYRLSGSEVPGELRVDDDVYQIGSLEFEKSEFLDLAGDDETEGFIKSLCRADDNIFSFIASNITLKDLQKSSAKLMNKVHDLETYLENGEFPGNYFGYHHNNKASPSSLWEAYTNDVLSRCYLDTSRCCLVFLDQYVPVPPQYKRLVDNALMSLKLKFPEGDPVAIERGIPNSFSTNSLSSVKSTSRNPLKKWFRRNPNPI</sequence>
<dbReference type="RefSeq" id="XP_034010232.1">
    <property type="nucleotide sequence ID" value="XM_034157744.1"/>
</dbReference>
<dbReference type="OrthoDB" id="775356at2759"/>
<protein>
    <recommendedName>
        <fullName evidence="7">Ras-GAP domain-containing protein</fullName>
    </recommendedName>
</protein>
<dbReference type="SUPFAM" id="SSF48350">
    <property type="entry name" value="GTPase activation domain, GAP"/>
    <property type="match status" value="1"/>
</dbReference>
<dbReference type="GO" id="GO:0007165">
    <property type="term" value="P:signal transduction"/>
    <property type="evidence" value="ECO:0007669"/>
    <property type="project" value="UniProtKB-ARBA"/>
</dbReference>
<dbReference type="PANTHER" id="PTHR10194">
    <property type="entry name" value="RAS GTPASE-ACTIVATING PROTEINS"/>
    <property type="match status" value="1"/>
</dbReference>
<evidence type="ECO:0000256" key="2">
    <source>
        <dbReference type="SAM" id="MobiDB-lite"/>
    </source>
</evidence>
<keyword evidence="6" id="KW-1185">Reference proteome</keyword>
<evidence type="ECO:0000313" key="6">
    <source>
        <dbReference type="Proteomes" id="UP000449547"/>
    </source>
</evidence>
<reference evidence="5 6" key="1">
    <citation type="submission" date="2019-07" db="EMBL/GenBank/DDBJ databases">
        <title>Genome assembly of two rare yeast pathogens: Diutina rugosa and Trichomonascus ciferrii.</title>
        <authorList>
            <person name="Mixao V."/>
            <person name="Saus E."/>
            <person name="Hansen A."/>
            <person name="Lass-Flor C."/>
            <person name="Gabaldon T."/>
        </authorList>
    </citation>
    <scope>NUCLEOTIDE SEQUENCE [LARGE SCALE GENOMIC DNA]</scope>
    <source>
        <strain evidence="5 6">CBS 613</strain>
    </source>
</reference>
<name>A0A642UM85_DIURU</name>
<dbReference type="GeneID" id="54783479"/>
<accession>A0A642UM85</accession>
<evidence type="ECO:0000259" key="4">
    <source>
        <dbReference type="PROSITE" id="PS50018"/>
    </source>
</evidence>
<dbReference type="OMA" id="WFVGLNY"/>
<dbReference type="InterPro" id="IPR000008">
    <property type="entry name" value="C2_dom"/>
</dbReference>
<evidence type="ECO:0000256" key="1">
    <source>
        <dbReference type="ARBA" id="ARBA00022468"/>
    </source>
</evidence>
<dbReference type="EMBL" id="SWFT01000149">
    <property type="protein sequence ID" value="KAA8897975.1"/>
    <property type="molecule type" value="Genomic_DNA"/>
</dbReference>
<gene>
    <name evidence="5" type="ORF">DIURU_004828</name>
</gene>
<dbReference type="InterPro" id="IPR001936">
    <property type="entry name" value="RasGAP_dom"/>
</dbReference>
<dbReference type="Gene3D" id="2.60.40.150">
    <property type="entry name" value="C2 domain"/>
    <property type="match status" value="1"/>
</dbReference>
<proteinExistence type="predicted"/>
<feature type="compositionally biased region" description="Polar residues" evidence="2">
    <location>
        <begin position="352"/>
        <end position="372"/>
    </location>
</feature>
<dbReference type="PANTHER" id="PTHR10194:SF60">
    <property type="entry name" value="RAS GTPASE-ACTIVATING PROTEIN RASKOL"/>
    <property type="match status" value="1"/>
</dbReference>
<dbReference type="GO" id="GO:0005096">
    <property type="term" value="F:GTPase activator activity"/>
    <property type="evidence" value="ECO:0007669"/>
    <property type="project" value="UniProtKB-KW"/>
</dbReference>
<evidence type="ECO:0000259" key="3">
    <source>
        <dbReference type="PROSITE" id="PS50004"/>
    </source>
</evidence>
<dbReference type="PROSITE" id="PS50004">
    <property type="entry name" value="C2"/>
    <property type="match status" value="1"/>
</dbReference>
<dbReference type="InterPro" id="IPR008936">
    <property type="entry name" value="Rho_GTPase_activation_prot"/>
</dbReference>
<comment type="caution">
    <text evidence="5">The sequence shown here is derived from an EMBL/GenBank/DDBJ whole genome shotgun (WGS) entry which is preliminary data.</text>
</comment>
<evidence type="ECO:0000313" key="5">
    <source>
        <dbReference type="EMBL" id="KAA8897975.1"/>
    </source>
</evidence>
<dbReference type="PROSITE" id="PS00509">
    <property type="entry name" value="RAS_GTPASE_ACTIV_1"/>
    <property type="match status" value="1"/>
</dbReference>
<dbReference type="Pfam" id="PF00168">
    <property type="entry name" value="C2"/>
    <property type="match status" value="1"/>
</dbReference>
<dbReference type="SUPFAM" id="SSF49562">
    <property type="entry name" value="C2 domain (Calcium/lipid-binding domain, CaLB)"/>
    <property type="match status" value="1"/>
</dbReference>
<dbReference type="InterPro" id="IPR023152">
    <property type="entry name" value="RasGAP_CS"/>
</dbReference>
<keyword evidence="1" id="KW-0343">GTPase activation</keyword>
<dbReference type="Proteomes" id="UP000449547">
    <property type="component" value="Unassembled WGS sequence"/>
</dbReference>
<dbReference type="InterPro" id="IPR035892">
    <property type="entry name" value="C2_domain_sf"/>
</dbReference>
<feature type="domain" description="C2" evidence="3">
    <location>
        <begin position="376"/>
        <end position="499"/>
    </location>
</feature>
<dbReference type="InterPro" id="IPR039360">
    <property type="entry name" value="Ras_GTPase"/>
</dbReference>
<dbReference type="Gene3D" id="1.10.506.10">
    <property type="entry name" value="GTPase Activation - p120gap, domain 1"/>
    <property type="match status" value="1"/>
</dbReference>
<dbReference type="CDD" id="cd05137">
    <property type="entry name" value="RasGAP_CLA2_BUD2"/>
    <property type="match status" value="1"/>
</dbReference>
<dbReference type="SMART" id="SM00239">
    <property type="entry name" value="C2"/>
    <property type="match status" value="1"/>
</dbReference>
<evidence type="ECO:0008006" key="7">
    <source>
        <dbReference type="Google" id="ProtNLM"/>
    </source>
</evidence>
<organism evidence="5 6">
    <name type="scientific">Diutina rugosa</name>
    <name type="common">Yeast</name>
    <name type="synonym">Candida rugosa</name>
    <dbReference type="NCBI Taxonomy" id="5481"/>
    <lineage>
        <taxon>Eukaryota</taxon>
        <taxon>Fungi</taxon>
        <taxon>Dikarya</taxon>
        <taxon>Ascomycota</taxon>
        <taxon>Saccharomycotina</taxon>
        <taxon>Pichiomycetes</taxon>
        <taxon>Debaryomycetaceae</taxon>
        <taxon>Diutina</taxon>
    </lineage>
</organism>
<feature type="compositionally biased region" description="Acidic residues" evidence="2">
    <location>
        <begin position="728"/>
        <end position="746"/>
    </location>
</feature>
<feature type="region of interest" description="Disordered" evidence="2">
    <location>
        <begin position="721"/>
        <end position="752"/>
    </location>
</feature>
<dbReference type="VEuPathDB" id="FungiDB:DIURU_004828"/>
<dbReference type="PROSITE" id="PS50018">
    <property type="entry name" value="RAS_GTPASE_ACTIV_2"/>
    <property type="match status" value="1"/>
</dbReference>
<dbReference type="AlphaFoldDB" id="A0A642UM85"/>
<dbReference type="Pfam" id="PF00616">
    <property type="entry name" value="RasGAP"/>
    <property type="match status" value="1"/>
</dbReference>
<feature type="domain" description="Ras-GAP" evidence="4">
    <location>
        <begin position="592"/>
        <end position="860"/>
    </location>
</feature>
<dbReference type="CDD" id="cd00030">
    <property type="entry name" value="C2"/>
    <property type="match status" value="1"/>
</dbReference>
<dbReference type="SMART" id="SM00323">
    <property type="entry name" value="RasGAP"/>
    <property type="match status" value="1"/>
</dbReference>